<sequence length="170" mass="19248">MRQLTIPIRENYTKGEPLVKRLSDVELWARLDKVPCFKCNEKYSQGHCCKEIVELKIVEVLEDIEVELRTIMGFTAKGTLKLKGIVKEKGVVVMIDSGTSHNIHQRLVDELGLKIVEEARFGVTVGDGTVRAGWGLCKRVEVKLLELTIIEDFLAIEPGRMDVILGMQWL</sequence>
<evidence type="ECO:0000313" key="1">
    <source>
        <dbReference type="EMBL" id="KAA0036971.1"/>
    </source>
</evidence>
<dbReference type="EMBL" id="SSTE01019085">
    <property type="protein sequence ID" value="KAA0036971.1"/>
    <property type="molecule type" value="Genomic_DNA"/>
</dbReference>
<dbReference type="OrthoDB" id="1934862at2759"/>
<name>A0A5A7T5V0_CUCMM</name>
<evidence type="ECO:0000313" key="3">
    <source>
        <dbReference type="Proteomes" id="UP000321393"/>
    </source>
</evidence>
<evidence type="ECO:0000313" key="4">
    <source>
        <dbReference type="Proteomes" id="UP000321947"/>
    </source>
</evidence>
<evidence type="ECO:0000313" key="2">
    <source>
        <dbReference type="EMBL" id="TYK21235.1"/>
    </source>
</evidence>
<dbReference type="AlphaFoldDB" id="A0A5A7T5V0"/>
<proteinExistence type="predicted"/>
<reference evidence="3 4" key="1">
    <citation type="submission" date="2019-08" db="EMBL/GenBank/DDBJ databases">
        <title>Draft genome sequences of two oriental melons (Cucumis melo L. var makuwa).</title>
        <authorList>
            <person name="Kwon S.-Y."/>
        </authorList>
    </citation>
    <scope>NUCLEOTIDE SEQUENCE [LARGE SCALE GENOMIC DNA]</scope>
    <source>
        <strain evidence="4">cv. Chang Bougi</strain>
        <strain evidence="3">cv. SW 3</strain>
        <tissue evidence="1">Leaf</tissue>
    </source>
</reference>
<gene>
    <name evidence="2" type="ORF">E5676_scaffold359G00440</name>
    <name evidence="1" type="ORF">E6C27_scaffold86G00520</name>
</gene>
<dbReference type="CDD" id="cd00303">
    <property type="entry name" value="retropepsin_like"/>
    <property type="match status" value="1"/>
</dbReference>
<dbReference type="Proteomes" id="UP000321947">
    <property type="component" value="Unassembled WGS sequence"/>
</dbReference>
<protein>
    <submittedName>
        <fullName evidence="1">Ty3-gypsy retrotransposon protein</fullName>
    </submittedName>
</protein>
<dbReference type="Pfam" id="PF08284">
    <property type="entry name" value="RVP_2"/>
    <property type="match status" value="1"/>
</dbReference>
<dbReference type="InterPro" id="IPR021109">
    <property type="entry name" value="Peptidase_aspartic_dom_sf"/>
</dbReference>
<dbReference type="Proteomes" id="UP000321393">
    <property type="component" value="Unassembled WGS sequence"/>
</dbReference>
<dbReference type="Gene3D" id="2.40.70.10">
    <property type="entry name" value="Acid Proteases"/>
    <property type="match status" value="1"/>
</dbReference>
<comment type="caution">
    <text evidence="1">The sequence shown here is derived from an EMBL/GenBank/DDBJ whole genome shotgun (WGS) entry which is preliminary data.</text>
</comment>
<organism evidence="1 3">
    <name type="scientific">Cucumis melo var. makuwa</name>
    <name type="common">Oriental melon</name>
    <dbReference type="NCBI Taxonomy" id="1194695"/>
    <lineage>
        <taxon>Eukaryota</taxon>
        <taxon>Viridiplantae</taxon>
        <taxon>Streptophyta</taxon>
        <taxon>Embryophyta</taxon>
        <taxon>Tracheophyta</taxon>
        <taxon>Spermatophyta</taxon>
        <taxon>Magnoliopsida</taxon>
        <taxon>eudicotyledons</taxon>
        <taxon>Gunneridae</taxon>
        <taxon>Pentapetalae</taxon>
        <taxon>rosids</taxon>
        <taxon>fabids</taxon>
        <taxon>Cucurbitales</taxon>
        <taxon>Cucurbitaceae</taxon>
        <taxon>Benincaseae</taxon>
        <taxon>Cucumis</taxon>
    </lineage>
</organism>
<accession>A0A5A7T5V0</accession>
<dbReference type="EMBL" id="SSTD01005839">
    <property type="protein sequence ID" value="TYK21235.1"/>
    <property type="molecule type" value="Genomic_DNA"/>
</dbReference>